<name>A0ACB7S7V8_HYAAI</name>
<comment type="caution">
    <text evidence="1">The sequence shown here is derived from an EMBL/GenBank/DDBJ whole genome shotgun (WGS) entry which is preliminary data.</text>
</comment>
<sequence>MRVCAILLATLSLLVGEVISSAGNVPAELDGQCEQGGYEKCSSVLGKCVVKNGTEQCSCPELFMWSEKEKDCLMEVAEENLCDTYLKDIAPKFGKHYECTKLTNQSSYALTCAKSHKAMASYKRGALKIDLCAAICDKNPCKNRGVCERSEKVSYYCRCPPSYTGPKCEDHFEQYTGEQLSGSAEAL</sequence>
<protein>
    <submittedName>
        <fullName evidence="1">Uncharacterized protein</fullName>
    </submittedName>
</protein>
<evidence type="ECO:0000313" key="1">
    <source>
        <dbReference type="EMBL" id="KAH6930973.1"/>
    </source>
</evidence>
<evidence type="ECO:0000313" key="2">
    <source>
        <dbReference type="Proteomes" id="UP000821845"/>
    </source>
</evidence>
<keyword evidence="2" id="KW-1185">Reference proteome</keyword>
<dbReference type="EMBL" id="CM023485">
    <property type="protein sequence ID" value="KAH6930973.1"/>
    <property type="molecule type" value="Genomic_DNA"/>
</dbReference>
<dbReference type="Proteomes" id="UP000821845">
    <property type="component" value="Chromosome 5"/>
</dbReference>
<gene>
    <name evidence="1" type="ORF">HPB50_021155</name>
</gene>
<accession>A0ACB7S7V8</accession>
<proteinExistence type="predicted"/>
<reference evidence="1" key="1">
    <citation type="submission" date="2020-05" db="EMBL/GenBank/DDBJ databases">
        <title>Large-scale comparative analyses of tick genomes elucidate their genetic diversity and vector capacities.</title>
        <authorList>
            <person name="Jia N."/>
            <person name="Wang J."/>
            <person name="Shi W."/>
            <person name="Du L."/>
            <person name="Sun Y."/>
            <person name="Zhan W."/>
            <person name="Jiang J."/>
            <person name="Wang Q."/>
            <person name="Zhang B."/>
            <person name="Ji P."/>
            <person name="Sakyi L.B."/>
            <person name="Cui X."/>
            <person name="Yuan T."/>
            <person name="Jiang B."/>
            <person name="Yang W."/>
            <person name="Lam T.T.-Y."/>
            <person name="Chang Q."/>
            <person name="Ding S."/>
            <person name="Wang X."/>
            <person name="Zhu J."/>
            <person name="Ruan X."/>
            <person name="Zhao L."/>
            <person name="Wei J."/>
            <person name="Que T."/>
            <person name="Du C."/>
            <person name="Cheng J."/>
            <person name="Dai P."/>
            <person name="Han X."/>
            <person name="Huang E."/>
            <person name="Gao Y."/>
            <person name="Liu J."/>
            <person name="Shao H."/>
            <person name="Ye R."/>
            <person name="Li L."/>
            <person name="Wei W."/>
            <person name="Wang X."/>
            <person name="Wang C."/>
            <person name="Yang T."/>
            <person name="Huo Q."/>
            <person name="Li W."/>
            <person name="Guo W."/>
            <person name="Chen H."/>
            <person name="Zhou L."/>
            <person name="Ni X."/>
            <person name="Tian J."/>
            <person name="Zhou Y."/>
            <person name="Sheng Y."/>
            <person name="Liu T."/>
            <person name="Pan Y."/>
            <person name="Xia L."/>
            <person name="Li J."/>
            <person name="Zhao F."/>
            <person name="Cao W."/>
        </authorList>
    </citation>
    <scope>NUCLEOTIDE SEQUENCE</scope>
    <source>
        <strain evidence="1">Hyas-2018</strain>
    </source>
</reference>
<organism evidence="1 2">
    <name type="scientific">Hyalomma asiaticum</name>
    <name type="common">Tick</name>
    <dbReference type="NCBI Taxonomy" id="266040"/>
    <lineage>
        <taxon>Eukaryota</taxon>
        <taxon>Metazoa</taxon>
        <taxon>Ecdysozoa</taxon>
        <taxon>Arthropoda</taxon>
        <taxon>Chelicerata</taxon>
        <taxon>Arachnida</taxon>
        <taxon>Acari</taxon>
        <taxon>Parasitiformes</taxon>
        <taxon>Ixodida</taxon>
        <taxon>Ixodoidea</taxon>
        <taxon>Ixodidae</taxon>
        <taxon>Hyalomminae</taxon>
        <taxon>Hyalomma</taxon>
    </lineage>
</organism>